<keyword evidence="3" id="KW-1185">Reference proteome</keyword>
<gene>
    <name evidence="2" type="ORF">RZS28_07570</name>
</gene>
<name>A0ABZ0HWP2_9HYPH</name>
<dbReference type="RefSeq" id="WP_407340716.1">
    <property type="nucleotide sequence ID" value="NZ_CP136862.1"/>
</dbReference>
<dbReference type="GO" id="GO:0016757">
    <property type="term" value="F:glycosyltransferase activity"/>
    <property type="evidence" value="ECO:0007669"/>
    <property type="project" value="UniProtKB-KW"/>
</dbReference>
<dbReference type="InterPro" id="IPR029044">
    <property type="entry name" value="Nucleotide-diphossugar_trans"/>
</dbReference>
<dbReference type="SUPFAM" id="SSF53448">
    <property type="entry name" value="Nucleotide-diphospho-sugar transferases"/>
    <property type="match status" value="1"/>
</dbReference>
<accession>A0ABZ0HWP2</accession>
<dbReference type="InterPro" id="IPR001173">
    <property type="entry name" value="Glyco_trans_2-like"/>
</dbReference>
<protein>
    <submittedName>
        <fullName evidence="2">Glycosyltransferase</fullName>
        <ecNumber evidence="2">2.4.-.-</ecNumber>
    </submittedName>
</protein>
<keyword evidence="2" id="KW-0808">Transferase</keyword>
<dbReference type="PANTHER" id="PTHR22916:SF3">
    <property type="entry name" value="UDP-GLCNAC:BETAGAL BETA-1,3-N-ACETYLGLUCOSAMINYLTRANSFERASE-LIKE PROTEIN 1"/>
    <property type="match status" value="1"/>
</dbReference>
<evidence type="ECO:0000313" key="2">
    <source>
        <dbReference type="EMBL" id="WOJ91128.1"/>
    </source>
</evidence>
<evidence type="ECO:0000313" key="3">
    <source>
        <dbReference type="Proteomes" id="UP001626536"/>
    </source>
</evidence>
<keyword evidence="2" id="KW-0328">Glycosyltransferase</keyword>
<feature type="domain" description="Glycosyltransferase 2-like" evidence="1">
    <location>
        <begin position="417"/>
        <end position="570"/>
    </location>
</feature>
<dbReference type="EC" id="2.4.-.-" evidence="2"/>
<organism evidence="2 3">
    <name type="scientific">Methylocapsa polymorpha</name>
    <dbReference type="NCBI Taxonomy" id="3080828"/>
    <lineage>
        <taxon>Bacteria</taxon>
        <taxon>Pseudomonadati</taxon>
        <taxon>Pseudomonadota</taxon>
        <taxon>Alphaproteobacteria</taxon>
        <taxon>Hyphomicrobiales</taxon>
        <taxon>Beijerinckiaceae</taxon>
        <taxon>Methylocapsa</taxon>
    </lineage>
</organism>
<sequence>MSPAYRTLLSSINALRRRWLIARSRIFDVDWYKTAYPDVGAEGSDPISHYLQEGARQGRRPHLLFDPAWYEAARGSARRDRNPLIDYILYGAAEGVEPSPYFSTPFYSKISGGLGRLTPLGHFAADGSRRGLVPTPLFDRRWYLENNPDVRLAGFDPFLHFVASGAKDGRSPGPLFDAAWYQMKNPDARDEGFEPLHHYIAVGAAEGRNPSPCFDVDFFVASAMDESVTRQTALASYAQGRRAWRSTHPVLPPPASPTAYFEALPWRRPPNKETALEAPFRVVIVDVGKAKEPLSDEIDRQLRILASLPALDIHLVTNAHIESIPDGAAVIELAHPDLSGADHRLLFDRLLRALRFRDPKSLVVEQACAIAPLAEICAELQLRHHDLIASAPPDDADWIDILARKASYRAFRKSSISVIIPNFNHAHYLDQRIGSILEQRLAPDEIIFLDDCSSDDSLARAKAWATKSAIPFTIISNESNSGSTFQQWTKGIERATGDLVWIAESDDCAHPRFLERMAPLLLDPQLTLAYCDSQSIGAEGELLSQSYRFYTDSLSETKWLTAYVNRGDQEIAEALAIKNTIPNVSAVLFRREALVGCVESLKGFRYCGDWWTYVECLRHGDIGFCPQVLNSHRRQVSTGVTQAGERESRGVEEAISIKLSIFATQDCDASMIWTSLAQTVFEYEIRSRSIEEGRPSFAENEDLAPSIEKLASFLAKQGCKYPEDDNTLAAYLRGLAQESTVIERTEREEFVDLVLGQVRAIPAVTA</sequence>
<dbReference type="Pfam" id="PF00535">
    <property type="entry name" value="Glycos_transf_2"/>
    <property type="match status" value="1"/>
</dbReference>
<dbReference type="Gene3D" id="3.90.550.10">
    <property type="entry name" value="Spore Coat Polysaccharide Biosynthesis Protein SpsA, Chain A"/>
    <property type="match status" value="1"/>
</dbReference>
<dbReference type="EMBL" id="CP136862">
    <property type="protein sequence ID" value="WOJ91128.1"/>
    <property type="molecule type" value="Genomic_DNA"/>
</dbReference>
<evidence type="ECO:0000259" key="1">
    <source>
        <dbReference type="Pfam" id="PF00535"/>
    </source>
</evidence>
<proteinExistence type="predicted"/>
<dbReference type="PANTHER" id="PTHR22916">
    <property type="entry name" value="GLYCOSYLTRANSFERASE"/>
    <property type="match status" value="1"/>
</dbReference>
<reference evidence="2 3" key="1">
    <citation type="submission" date="2023-10" db="EMBL/GenBank/DDBJ databases">
        <title>Novel methanotroph of the genus Methylocapsa from a subarctic wetland.</title>
        <authorList>
            <person name="Belova S.E."/>
            <person name="Oshkin I.Y."/>
            <person name="Miroshnikov K."/>
            <person name="Dedysh S.N."/>
        </authorList>
    </citation>
    <scope>NUCLEOTIDE SEQUENCE [LARGE SCALE GENOMIC DNA]</scope>
    <source>
        <strain evidence="2 3">RX1</strain>
    </source>
</reference>
<dbReference type="Proteomes" id="UP001626536">
    <property type="component" value="Chromosome"/>
</dbReference>